<dbReference type="Pfam" id="PF12146">
    <property type="entry name" value="Hydrolase_4"/>
    <property type="match status" value="1"/>
</dbReference>
<dbReference type="AlphaFoldDB" id="A0AAJ3NMC2"/>
<feature type="domain" description="Serine aminopeptidase S33" evidence="3">
    <location>
        <begin position="32"/>
        <end position="260"/>
    </location>
</feature>
<protein>
    <recommendedName>
        <fullName evidence="3">Serine aminopeptidase S33 domain-containing protein</fullName>
    </recommendedName>
</protein>
<proteinExistence type="inferred from homology"/>
<dbReference type="RefSeq" id="WP_085257568.1">
    <property type="nucleotide sequence ID" value="NZ_AP022573.1"/>
</dbReference>
<dbReference type="PANTHER" id="PTHR22946:SF9">
    <property type="entry name" value="POLYKETIDE TRANSFERASE AF380"/>
    <property type="match status" value="1"/>
</dbReference>
<dbReference type="Gene3D" id="3.40.50.1820">
    <property type="entry name" value="alpha/beta hydrolase"/>
    <property type="match status" value="1"/>
</dbReference>
<comment type="similarity">
    <text evidence="1">Belongs to the AB hydrolase superfamily.</text>
</comment>
<name>A0AAJ3NMC2_9MYCO</name>
<dbReference type="PANTHER" id="PTHR22946">
    <property type="entry name" value="DIENELACTONE HYDROLASE DOMAIN-CONTAINING PROTEIN-RELATED"/>
    <property type="match status" value="1"/>
</dbReference>
<reference evidence="4 5" key="1">
    <citation type="submission" date="2016-01" db="EMBL/GenBank/DDBJ databases">
        <title>The new phylogeny of the genus Mycobacterium.</title>
        <authorList>
            <person name="Tarcisio F."/>
            <person name="Conor M."/>
            <person name="Antonella G."/>
            <person name="Elisabetta G."/>
            <person name="Giulia F.S."/>
            <person name="Sara T."/>
            <person name="Anna F."/>
            <person name="Clotilde B."/>
            <person name="Roberto B."/>
            <person name="Veronica D.S."/>
            <person name="Fabio R."/>
            <person name="Monica P."/>
            <person name="Olivier J."/>
            <person name="Enrico T."/>
            <person name="Nicola S."/>
        </authorList>
    </citation>
    <scope>NUCLEOTIDE SEQUENCE [LARGE SCALE GENOMIC DNA]</scope>
    <source>
        <strain evidence="4 5">DSM 44616</strain>
    </source>
</reference>
<dbReference type="InterPro" id="IPR022742">
    <property type="entry name" value="Hydrolase_4"/>
</dbReference>
<comment type="caution">
    <text evidence="4">The sequence shown here is derived from an EMBL/GenBank/DDBJ whole genome shotgun (WGS) entry which is preliminary data.</text>
</comment>
<keyword evidence="2" id="KW-0378">Hydrolase</keyword>
<evidence type="ECO:0000259" key="3">
    <source>
        <dbReference type="Pfam" id="PF12146"/>
    </source>
</evidence>
<dbReference type="Proteomes" id="UP000193387">
    <property type="component" value="Unassembled WGS sequence"/>
</dbReference>
<dbReference type="SUPFAM" id="SSF53474">
    <property type="entry name" value="alpha/beta-Hydrolases"/>
    <property type="match status" value="1"/>
</dbReference>
<dbReference type="InterPro" id="IPR050261">
    <property type="entry name" value="FrsA_esterase"/>
</dbReference>
<dbReference type="GO" id="GO:0052689">
    <property type="term" value="F:carboxylic ester hydrolase activity"/>
    <property type="evidence" value="ECO:0007669"/>
    <property type="project" value="UniProtKB-ARBA"/>
</dbReference>
<dbReference type="EMBL" id="LQPR01000055">
    <property type="protein sequence ID" value="ORW68044.1"/>
    <property type="molecule type" value="Genomic_DNA"/>
</dbReference>
<keyword evidence="5" id="KW-1185">Reference proteome</keyword>
<evidence type="ECO:0000256" key="1">
    <source>
        <dbReference type="ARBA" id="ARBA00008645"/>
    </source>
</evidence>
<evidence type="ECO:0000313" key="5">
    <source>
        <dbReference type="Proteomes" id="UP000193387"/>
    </source>
</evidence>
<accession>A0AAJ3NMC2</accession>
<gene>
    <name evidence="4" type="ORF">AWC23_21645</name>
</gene>
<organism evidence="4 5">
    <name type="scientific">Mycobacterium saskatchewanense</name>
    <dbReference type="NCBI Taxonomy" id="220927"/>
    <lineage>
        <taxon>Bacteria</taxon>
        <taxon>Bacillati</taxon>
        <taxon>Actinomycetota</taxon>
        <taxon>Actinomycetes</taxon>
        <taxon>Mycobacteriales</taxon>
        <taxon>Mycobacteriaceae</taxon>
        <taxon>Mycobacterium</taxon>
        <taxon>Mycobacterium simiae complex</taxon>
    </lineage>
</organism>
<evidence type="ECO:0000313" key="4">
    <source>
        <dbReference type="EMBL" id="ORW68044.1"/>
    </source>
</evidence>
<sequence length="298" mass="31634">MTRVDVSRLWCRLEGDKIAVFRYEPLAPTRGPTPIVVMGHGFAGTHDAGLNRFASALADAGIGVLAFDYRGFGESGGAPRQVVSPAWQRADYQAVVAMAGSLPGTRPVVLWGYSLSGAHVIRLSACTSGIAATIAMAPFIDAVRAMPAYLRFWGARGTAGLALAAVRDVAASVRDRSPVLVPAVGPSGTAAMLASPDAEAGYRHLAAEASSWRNEVAARFLFAAVTVRVRHHARRVSTPLLVQVADRDLNAPPHLAIQAAQRGELRRHADAAHFDVAGPAFEALIAEQVDFIRRYLGP</sequence>
<dbReference type="InterPro" id="IPR029058">
    <property type="entry name" value="AB_hydrolase_fold"/>
</dbReference>
<evidence type="ECO:0000256" key="2">
    <source>
        <dbReference type="ARBA" id="ARBA00022801"/>
    </source>
</evidence>